<keyword evidence="10 11" id="KW-0998">Cell outer membrane</keyword>
<dbReference type="PANTHER" id="PTHR32552:SF81">
    <property type="entry name" value="TONB-DEPENDENT OUTER MEMBRANE RECEPTOR"/>
    <property type="match status" value="1"/>
</dbReference>
<feature type="domain" description="TonB-dependent receptor plug" evidence="15">
    <location>
        <begin position="66"/>
        <end position="170"/>
    </location>
</feature>
<evidence type="ECO:0000256" key="9">
    <source>
        <dbReference type="ARBA" id="ARBA00023136"/>
    </source>
</evidence>
<feature type="chain" id="PRO_5045198554" description="TonB-dependent receptor" evidence="13">
    <location>
        <begin position="28"/>
        <end position="608"/>
    </location>
</feature>
<evidence type="ECO:0000256" key="3">
    <source>
        <dbReference type="ARBA" id="ARBA00022452"/>
    </source>
</evidence>
<dbReference type="EMBL" id="BSUY01000001">
    <property type="protein sequence ID" value="GMA82197.1"/>
    <property type="molecule type" value="Genomic_DNA"/>
</dbReference>
<evidence type="ECO:0000256" key="8">
    <source>
        <dbReference type="ARBA" id="ARBA00023077"/>
    </source>
</evidence>
<comment type="caution">
    <text evidence="16">The sequence shown here is derived from an EMBL/GenBank/DDBJ whole genome shotgun (WGS) entry which is preliminary data.</text>
</comment>
<dbReference type="Pfam" id="PF07715">
    <property type="entry name" value="Plug"/>
    <property type="match status" value="1"/>
</dbReference>
<comment type="subcellular location">
    <subcellularLocation>
        <location evidence="1 11">Cell outer membrane</location>
        <topology evidence="1 11">Multi-pass membrane protein</topology>
    </subcellularLocation>
</comment>
<evidence type="ECO:0008006" key="18">
    <source>
        <dbReference type="Google" id="ProtNLM"/>
    </source>
</evidence>
<evidence type="ECO:0000256" key="7">
    <source>
        <dbReference type="ARBA" id="ARBA00023065"/>
    </source>
</evidence>
<dbReference type="InterPro" id="IPR000531">
    <property type="entry name" value="Beta-barrel_TonB"/>
</dbReference>
<dbReference type="InterPro" id="IPR036942">
    <property type="entry name" value="Beta-barrel_TonB_sf"/>
</dbReference>
<dbReference type="InterPro" id="IPR012910">
    <property type="entry name" value="Plug_dom"/>
</dbReference>
<evidence type="ECO:0000256" key="2">
    <source>
        <dbReference type="ARBA" id="ARBA00022448"/>
    </source>
</evidence>
<accession>A0ABQ6J238</accession>
<comment type="similarity">
    <text evidence="11 12">Belongs to the TonB-dependent receptor family.</text>
</comment>
<evidence type="ECO:0000313" key="16">
    <source>
        <dbReference type="EMBL" id="GMA82197.1"/>
    </source>
</evidence>
<dbReference type="Pfam" id="PF00593">
    <property type="entry name" value="TonB_dep_Rec_b-barrel"/>
    <property type="match status" value="1"/>
</dbReference>
<keyword evidence="5 11" id="KW-0812">Transmembrane</keyword>
<keyword evidence="2 11" id="KW-0813">Transport</keyword>
<keyword evidence="8 12" id="KW-0798">TonB box</keyword>
<evidence type="ECO:0000256" key="6">
    <source>
        <dbReference type="ARBA" id="ARBA00023004"/>
    </source>
</evidence>
<evidence type="ECO:0000259" key="14">
    <source>
        <dbReference type="Pfam" id="PF00593"/>
    </source>
</evidence>
<evidence type="ECO:0000259" key="15">
    <source>
        <dbReference type="Pfam" id="PF07715"/>
    </source>
</evidence>
<keyword evidence="13" id="KW-0732">Signal</keyword>
<dbReference type="PROSITE" id="PS52016">
    <property type="entry name" value="TONB_DEPENDENT_REC_3"/>
    <property type="match status" value="1"/>
</dbReference>
<evidence type="ECO:0000256" key="13">
    <source>
        <dbReference type="SAM" id="SignalP"/>
    </source>
</evidence>
<evidence type="ECO:0000256" key="10">
    <source>
        <dbReference type="ARBA" id="ARBA00023237"/>
    </source>
</evidence>
<keyword evidence="3 11" id="KW-1134">Transmembrane beta strand</keyword>
<evidence type="ECO:0000256" key="1">
    <source>
        <dbReference type="ARBA" id="ARBA00004571"/>
    </source>
</evidence>
<keyword evidence="7" id="KW-0406">Ion transport</keyword>
<evidence type="ECO:0000256" key="5">
    <source>
        <dbReference type="ARBA" id="ARBA00022692"/>
    </source>
</evidence>
<keyword evidence="17" id="KW-1185">Reference proteome</keyword>
<sequence>MNKKFTPKILSCAVKAALLVTMSHAVANDDQQQVTEATEVAQVEQDEHARIEHIQVTSRNQSESIDKIPVSVISLSSDEMKKANMQNINDVAEGTIGFSMEKTFGRQSDIPVIRGVSWIPGYGTQKASYFIDGIYYDGSLQSLPMDLVERIEIIKGPQSALYGRRTFSGAINIVTAKPTEQLSGYVSGTIGSYGNEKLGAGVSLPVNDWFALRASVAADNYDGNWENSKQGGPDIGGEKSNSQMLGLYFKPSANTNLDINVIRNETDDEHAPFMRLANDANPKTDLNCYLDTSPYFCGKVPTDLPINIGGVLNNSEYGLRGERTHFSLNLNHAFDFGTLTYMAGYNKYDIESGIDQTYTGAEQVFDFGFFTGGPMFGPATEWHSLSEDNNQEYNHEVRFKSSALDYRLTWSLGAYLWHSEKNTTDRNKADIIEDNFALMGMISYDFTDDFKLSLEVRNSTDKIESDVYNQLVQTPEYADLDNKFNSTTTRLIAEYELSSDTMVYITRSEGNSPAGFNGALGLPAELVVIEEEEMLMYEAGIKSTLLDNQLYVSAAIYNMDWNNQQLTDTYLVPGGQHQSPILLMRVKPRLTAWKLSLSIYLMITLMLM</sequence>
<dbReference type="InterPro" id="IPR039426">
    <property type="entry name" value="TonB-dep_rcpt-like"/>
</dbReference>
<proteinExistence type="inferred from homology"/>
<feature type="domain" description="TonB-dependent receptor-like beta-barrel" evidence="14">
    <location>
        <begin position="314"/>
        <end position="575"/>
    </location>
</feature>
<dbReference type="PANTHER" id="PTHR32552">
    <property type="entry name" value="FERRICHROME IRON RECEPTOR-RELATED"/>
    <property type="match status" value="1"/>
</dbReference>
<name>A0ABQ6J238_9GAMM</name>
<reference evidence="17" key="1">
    <citation type="journal article" date="2019" name="Int. J. Syst. Evol. Microbiol.">
        <title>The Global Catalogue of Microorganisms (GCM) 10K type strain sequencing project: providing services to taxonomists for standard genome sequencing and annotation.</title>
        <authorList>
            <consortium name="The Broad Institute Genomics Platform"/>
            <consortium name="The Broad Institute Genome Sequencing Center for Infectious Disease"/>
            <person name="Wu L."/>
            <person name="Ma J."/>
        </authorList>
    </citation>
    <scope>NUCLEOTIDE SEQUENCE [LARGE SCALE GENOMIC DNA]</scope>
    <source>
        <strain evidence="17">NBRC 102030</strain>
    </source>
</reference>
<feature type="signal peptide" evidence="13">
    <location>
        <begin position="1"/>
        <end position="27"/>
    </location>
</feature>
<protein>
    <recommendedName>
        <fullName evidence="18">TonB-dependent receptor</fullName>
    </recommendedName>
</protein>
<evidence type="ECO:0000313" key="17">
    <source>
        <dbReference type="Proteomes" id="UP001157046"/>
    </source>
</evidence>
<dbReference type="Gene3D" id="2.40.170.20">
    <property type="entry name" value="TonB-dependent receptor, beta-barrel domain"/>
    <property type="match status" value="1"/>
</dbReference>
<dbReference type="Proteomes" id="UP001157046">
    <property type="component" value="Unassembled WGS sequence"/>
</dbReference>
<dbReference type="SUPFAM" id="SSF56935">
    <property type="entry name" value="Porins"/>
    <property type="match status" value="1"/>
</dbReference>
<keyword evidence="4" id="KW-0410">Iron transport</keyword>
<dbReference type="RefSeq" id="WP_284306859.1">
    <property type="nucleotide sequence ID" value="NZ_BSUY01000001.1"/>
</dbReference>
<keyword evidence="9 11" id="KW-0472">Membrane</keyword>
<evidence type="ECO:0000256" key="11">
    <source>
        <dbReference type="PROSITE-ProRule" id="PRU01360"/>
    </source>
</evidence>
<keyword evidence="6" id="KW-0408">Iron</keyword>
<organism evidence="16 17">
    <name type="scientific">Shewanella glacialipiscicola</name>
    <dbReference type="NCBI Taxonomy" id="614069"/>
    <lineage>
        <taxon>Bacteria</taxon>
        <taxon>Pseudomonadati</taxon>
        <taxon>Pseudomonadota</taxon>
        <taxon>Gammaproteobacteria</taxon>
        <taxon>Alteromonadales</taxon>
        <taxon>Shewanellaceae</taxon>
        <taxon>Shewanella</taxon>
    </lineage>
</organism>
<evidence type="ECO:0000256" key="4">
    <source>
        <dbReference type="ARBA" id="ARBA00022496"/>
    </source>
</evidence>
<gene>
    <name evidence="16" type="ORF">GCM10025855_17300</name>
</gene>
<evidence type="ECO:0000256" key="12">
    <source>
        <dbReference type="RuleBase" id="RU003357"/>
    </source>
</evidence>